<proteinExistence type="predicted"/>
<gene>
    <name evidence="1" type="ORF">GFSPODELE1_LOCUS10321</name>
</gene>
<organism evidence="1 2">
    <name type="scientific">Somion occarium</name>
    <dbReference type="NCBI Taxonomy" id="3059160"/>
    <lineage>
        <taxon>Eukaryota</taxon>
        <taxon>Fungi</taxon>
        <taxon>Dikarya</taxon>
        <taxon>Basidiomycota</taxon>
        <taxon>Agaricomycotina</taxon>
        <taxon>Agaricomycetes</taxon>
        <taxon>Polyporales</taxon>
        <taxon>Cerrenaceae</taxon>
        <taxon>Somion</taxon>
    </lineage>
</organism>
<name>A0ABP1E6Q8_9APHY</name>
<keyword evidence="2" id="KW-1185">Reference proteome</keyword>
<evidence type="ECO:0000313" key="2">
    <source>
        <dbReference type="Proteomes" id="UP001497453"/>
    </source>
</evidence>
<accession>A0ABP1E6Q8</accession>
<protein>
    <submittedName>
        <fullName evidence="1">Uncharacterized protein</fullName>
    </submittedName>
</protein>
<reference evidence="2" key="1">
    <citation type="submission" date="2024-04" db="EMBL/GenBank/DDBJ databases">
        <authorList>
            <person name="Shaw F."/>
            <person name="Minotto A."/>
        </authorList>
    </citation>
    <scope>NUCLEOTIDE SEQUENCE [LARGE SCALE GENOMIC DNA]</scope>
</reference>
<dbReference type="EMBL" id="OZ037951">
    <property type="protein sequence ID" value="CAL1715615.1"/>
    <property type="molecule type" value="Genomic_DNA"/>
</dbReference>
<dbReference type="Proteomes" id="UP001497453">
    <property type="component" value="Chromosome 8"/>
</dbReference>
<evidence type="ECO:0000313" key="1">
    <source>
        <dbReference type="EMBL" id="CAL1715615.1"/>
    </source>
</evidence>
<sequence length="317" mass="35810">MTSSTGLFSGYSRSSALTIKAGISETYKIFRSILDDLQALQDEMNAESDSEYASRLGRLLSDWKGISKTYTLMLWQARYVASRARVASEEFLTSTYAIDSTMNPASFRPDLGNYSMTDLQVSSREIIDELTALSTHVDDFYNTFSQIWPDEHLNSPHETYSTFLGKSPVTRLCKSIRELHLQLLSMLNRIRRVSMICVEGGANAISLDLDFSFRNAQAENVGGGERFYVAPQSPAFAEITSHLSIVLSIWAAVQADLDFVNKSYLNAMCTTIEPHMDPVFMERIRMCRNMYSSLSIRFLDFEAGVRDDTPILKRRVP</sequence>